<protein>
    <submittedName>
        <fullName evidence="1">Uncharacterized protein</fullName>
    </submittedName>
</protein>
<evidence type="ECO:0000313" key="1">
    <source>
        <dbReference type="EMBL" id="KAL0961565.1"/>
    </source>
</evidence>
<dbReference type="EMBL" id="JAGEUA010000390">
    <property type="protein sequence ID" value="KAL0961565.1"/>
    <property type="molecule type" value="Genomic_DNA"/>
</dbReference>
<reference evidence="1 2" key="1">
    <citation type="submission" date="2024-06" db="EMBL/GenBank/DDBJ databases">
        <authorList>
            <person name="Pan Q."/>
            <person name="Wen M."/>
            <person name="Jouanno E."/>
            <person name="Zahm M."/>
            <person name="Klopp C."/>
            <person name="Cabau C."/>
            <person name="Louis A."/>
            <person name="Berthelot C."/>
            <person name="Parey E."/>
            <person name="Roest Crollius H."/>
            <person name="Montfort J."/>
            <person name="Robinson-Rechavi M."/>
            <person name="Bouchez O."/>
            <person name="Lampietro C."/>
            <person name="Lopez Roques C."/>
            <person name="Donnadieu C."/>
            <person name="Postlethwait J."/>
            <person name="Bobe J."/>
            <person name="Verreycken H."/>
            <person name="Guiguen Y."/>
        </authorList>
    </citation>
    <scope>NUCLEOTIDE SEQUENCE [LARGE SCALE GENOMIC DNA]</scope>
    <source>
        <strain evidence="1">Up_M1</strain>
        <tissue evidence="1">Testis</tissue>
    </source>
</reference>
<proteinExistence type="predicted"/>
<accession>A0ABD0VZA1</accession>
<dbReference type="Proteomes" id="UP001557470">
    <property type="component" value="Unassembled WGS sequence"/>
</dbReference>
<sequence>MFPCRPLRSLIFRRGVAWRYWVRRTSALTKSLPPETSSGSAEIEVKPDTPAISSVQSRVQQLTQGREGNAEFISRVERFITPVTPQTSPLPTKRCPLTLSDNVSNLQMKLEAGDMPSSKQALRIRQEREEELHLLSRPIAENAFPKAKLL</sequence>
<gene>
    <name evidence="1" type="ORF">UPYG_G00355250</name>
</gene>
<evidence type="ECO:0000313" key="2">
    <source>
        <dbReference type="Proteomes" id="UP001557470"/>
    </source>
</evidence>
<name>A0ABD0VZA1_UMBPY</name>
<dbReference type="AlphaFoldDB" id="A0ABD0VZA1"/>
<comment type="caution">
    <text evidence="1">The sequence shown here is derived from an EMBL/GenBank/DDBJ whole genome shotgun (WGS) entry which is preliminary data.</text>
</comment>
<organism evidence="1 2">
    <name type="scientific">Umbra pygmaea</name>
    <name type="common">Eastern mudminnow</name>
    <dbReference type="NCBI Taxonomy" id="75934"/>
    <lineage>
        <taxon>Eukaryota</taxon>
        <taxon>Metazoa</taxon>
        <taxon>Chordata</taxon>
        <taxon>Craniata</taxon>
        <taxon>Vertebrata</taxon>
        <taxon>Euteleostomi</taxon>
        <taxon>Actinopterygii</taxon>
        <taxon>Neopterygii</taxon>
        <taxon>Teleostei</taxon>
        <taxon>Protacanthopterygii</taxon>
        <taxon>Esociformes</taxon>
        <taxon>Umbridae</taxon>
        <taxon>Umbra</taxon>
    </lineage>
</organism>
<keyword evidence="2" id="KW-1185">Reference proteome</keyword>